<accession>A0A1E5Q5W9</accession>
<feature type="transmembrane region" description="Helical" evidence="2">
    <location>
        <begin position="68"/>
        <end position="88"/>
    </location>
</feature>
<proteinExistence type="predicted"/>
<evidence type="ECO:0000256" key="2">
    <source>
        <dbReference type="SAM" id="Phobius"/>
    </source>
</evidence>
<keyword evidence="4" id="KW-1185">Reference proteome</keyword>
<evidence type="ECO:0000313" key="4">
    <source>
        <dbReference type="Proteomes" id="UP000095347"/>
    </source>
</evidence>
<evidence type="ECO:0000313" key="3">
    <source>
        <dbReference type="EMBL" id="OEJ65710.1"/>
    </source>
</evidence>
<gene>
    <name evidence="3" type="ORF">BEN30_13625</name>
</gene>
<evidence type="ECO:0000256" key="1">
    <source>
        <dbReference type="SAM" id="Coils"/>
    </source>
</evidence>
<keyword evidence="2" id="KW-0472">Membrane</keyword>
<dbReference type="Proteomes" id="UP000095347">
    <property type="component" value="Unassembled WGS sequence"/>
</dbReference>
<protein>
    <submittedName>
        <fullName evidence="3">Uncharacterized protein</fullName>
    </submittedName>
</protein>
<reference evidence="4" key="1">
    <citation type="submission" date="2016-07" db="EMBL/GenBank/DDBJ databases">
        <authorList>
            <person name="Florea S."/>
            <person name="Webb J.S."/>
            <person name="Jaromczyk J."/>
            <person name="Schardl C.L."/>
        </authorList>
    </citation>
    <scope>NUCLEOTIDE SEQUENCE [LARGE SCALE GENOMIC DNA]</scope>
    <source>
        <strain evidence="4">MV-1</strain>
    </source>
</reference>
<name>A0A1E5Q5W9_9PROT</name>
<dbReference type="EMBL" id="MCGG01000046">
    <property type="protein sequence ID" value="OEJ65710.1"/>
    <property type="molecule type" value="Genomic_DNA"/>
</dbReference>
<feature type="coiled-coil region" evidence="1">
    <location>
        <begin position="128"/>
        <end position="166"/>
    </location>
</feature>
<organism evidence="3 4">
    <name type="scientific">Magnetovibrio blakemorei</name>
    <dbReference type="NCBI Taxonomy" id="28181"/>
    <lineage>
        <taxon>Bacteria</taxon>
        <taxon>Pseudomonadati</taxon>
        <taxon>Pseudomonadota</taxon>
        <taxon>Alphaproteobacteria</taxon>
        <taxon>Rhodospirillales</taxon>
        <taxon>Magnetovibrionaceae</taxon>
        <taxon>Magnetovibrio</taxon>
    </lineage>
</organism>
<sequence length="177" mass="20597">MDESGHPTPEQRADFVVKRLEQFIRDGRTISEGMSLRQWQDMARFEIANAVAAAENTSRDDDQVTRRVLFTVAAALVTIGFWGTVFAFDKAPYLIVAFIFTVTGIITLAIVGEWKFMKFFRRHQARKREKSMRRIEDLTRRIKRMEKELDKEADGLREKLKDQVKAKRTELNTPPTM</sequence>
<dbReference type="AlphaFoldDB" id="A0A1E5Q5W9"/>
<comment type="caution">
    <text evidence="3">The sequence shown here is derived from an EMBL/GenBank/DDBJ whole genome shotgun (WGS) entry which is preliminary data.</text>
</comment>
<keyword evidence="1" id="KW-0175">Coiled coil</keyword>
<keyword evidence="2" id="KW-0812">Transmembrane</keyword>
<keyword evidence="2" id="KW-1133">Transmembrane helix</keyword>
<dbReference type="STRING" id="28181.BEN30_13625"/>
<feature type="transmembrane region" description="Helical" evidence="2">
    <location>
        <begin position="94"/>
        <end position="117"/>
    </location>
</feature>